<feature type="domain" description="PIN" evidence="1">
    <location>
        <begin position="7"/>
        <end position="132"/>
    </location>
</feature>
<sequence>MKESKTYFIDSNIFLRTIIKDDARMFNDCVGFLKLVKMNKVKSVTAGIILAEIVWTLKSFYRLSKEDVIYSLQSIHNLHGLDIVDKYNYEGALRIYNDKSVKYIDALISSIDNVSSREWIVISYDKDFDKIGVIRMEPDAVIKKISL</sequence>
<dbReference type="EMBL" id="MEVH01000015">
    <property type="protein sequence ID" value="OGC51695.1"/>
    <property type="molecule type" value="Genomic_DNA"/>
</dbReference>
<dbReference type="AlphaFoldDB" id="A0A1F4V3C6"/>
<comment type="caution">
    <text evidence="2">The sequence shown here is derived from an EMBL/GenBank/DDBJ whole genome shotgun (WGS) entry which is preliminary data.</text>
</comment>
<organism evidence="2 3">
    <name type="scientific">candidate division WWE3 bacterium RIFCSPLOWO2_01_FULL_39_13</name>
    <dbReference type="NCBI Taxonomy" id="1802624"/>
    <lineage>
        <taxon>Bacteria</taxon>
        <taxon>Katanobacteria</taxon>
    </lineage>
</organism>
<evidence type="ECO:0000313" key="2">
    <source>
        <dbReference type="EMBL" id="OGC51695.1"/>
    </source>
</evidence>
<evidence type="ECO:0000259" key="1">
    <source>
        <dbReference type="Pfam" id="PF01850"/>
    </source>
</evidence>
<protein>
    <recommendedName>
        <fullName evidence="1">PIN domain-containing protein</fullName>
    </recommendedName>
</protein>
<reference evidence="2 3" key="1">
    <citation type="journal article" date="2016" name="Nat. Commun.">
        <title>Thousands of microbial genomes shed light on interconnected biogeochemical processes in an aquifer system.</title>
        <authorList>
            <person name="Anantharaman K."/>
            <person name="Brown C.T."/>
            <person name="Hug L.A."/>
            <person name="Sharon I."/>
            <person name="Castelle C.J."/>
            <person name="Probst A.J."/>
            <person name="Thomas B.C."/>
            <person name="Singh A."/>
            <person name="Wilkins M.J."/>
            <person name="Karaoz U."/>
            <person name="Brodie E.L."/>
            <person name="Williams K.H."/>
            <person name="Hubbard S.S."/>
            <person name="Banfield J.F."/>
        </authorList>
    </citation>
    <scope>NUCLEOTIDE SEQUENCE [LARGE SCALE GENOMIC DNA]</scope>
</reference>
<evidence type="ECO:0000313" key="3">
    <source>
        <dbReference type="Proteomes" id="UP000178771"/>
    </source>
</evidence>
<proteinExistence type="predicted"/>
<dbReference type="InterPro" id="IPR029060">
    <property type="entry name" value="PIN-like_dom_sf"/>
</dbReference>
<dbReference type="Pfam" id="PF01850">
    <property type="entry name" value="PIN"/>
    <property type="match status" value="1"/>
</dbReference>
<dbReference type="SUPFAM" id="SSF88723">
    <property type="entry name" value="PIN domain-like"/>
    <property type="match status" value="1"/>
</dbReference>
<dbReference type="InterPro" id="IPR002716">
    <property type="entry name" value="PIN_dom"/>
</dbReference>
<dbReference type="STRING" id="1802624.A2982_03430"/>
<dbReference type="Proteomes" id="UP000178771">
    <property type="component" value="Unassembled WGS sequence"/>
</dbReference>
<gene>
    <name evidence="2" type="ORF">A2982_03430</name>
</gene>
<dbReference type="Gene3D" id="3.40.50.1010">
    <property type="entry name" value="5'-nuclease"/>
    <property type="match status" value="1"/>
</dbReference>
<name>A0A1F4V3C6_UNCKA</name>
<accession>A0A1F4V3C6</accession>